<gene>
    <name evidence="1" type="ORF">FSCOSCO3_A021666</name>
</gene>
<protein>
    <submittedName>
        <fullName evidence="1">Uncharacterized protein</fullName>
    </submittedName>
</protein>
<organism evidence="1 2">
    <name type="scientific">Scomber scombrus</name>
    <name type="common">Atlantic mackerel</name>
    <name type="synonym">Scomber vernalis</name>
    <dbReference type="NCBI Taxonomy" id="13677"/>
    <lineage>
        <taxon>Eukaryota</taxon>
        <taxon>Metazoa</taxon>
        <taxon>Chordata</taxon>
        <taxon>Craniata</taxon>
        <taxon>Vertebrata</taxon>
        <taxon>Euteleostomi</taxon>
        <taxon>Actinopterygii</taxon>
        <taxon>Neopterygii</taxon>
        <taxon>Teleostei</taxon>
        <taxon>Neoteleostei</taxon>
        <taxon>Acanthomorphata</taxon>
        <taxon>Pelagiaria</taxon>
        <taxon>Scombriformes</taxon>
        <taxon>Scombridae</taxon>
        <taxon>Scomber</taxon>
    </lineage>
</organism>
<dbReference type="AlphaFoldDB" id="A0AAV1PTP9"/>
<dbReference type="EMBL" id="CAWUFR010000283">
    <property type="protein sequence ID" value="CAK6975071.1"/>
    <property type="molecule type" value="Genomic_DNA"/>
</dbReference>
<accession>A0AAV1PTP9</accession>
<proteinExistence type="predicted"/>
<sequence length="106" mass="10769">MSDYCNPNPFFSGAPVSATRVVYGSAATPPAASTSNPLPGSPAAACIHFKTLVLACGEKKSAYLPCVSADDRPACLSDDPVITHLSISSSLLWLCGGGINSPLKSG</sequence>
<reference evidence="1 2" key="1">
    <citation type="submission" date="2024-01" db="EMBL/GenBank/DDBJ databases">
        <authorList>
            <person name="Alioto T."/>
            <person name="Alioto T."/>
            <person name="Gomez Garrido J."/>
        </authorList>
    </citation>
    <scope>NUCLEOTIDE SEQUENCE [LARGE SCALE GENOMIC DNA]</scope>
</reference>
<dbReference type="Proteomes" id="UP001314229">
    <property type="component" value="Unassembled WGS sequence"/>
</dbReference>
<name>A0AAV1PTP9_SCOSC</name>
<comment type="caution">
    <text evidence="1">The sequence shown here is derived from an EMBL/GenBank/DDBJ whole genome shotgun (WGS) entry which is preliminary data.</text>
</comment>
<keyword evidence="2" id="KW-1185">Reference proteome</keyword>
<evidence type="ECO:0000313" key="2">
    <source>
        <dbReference type="Proteomes" id="UP001314229"/>
    </source>
</evidence>
<evidence type="ECO:0000313" key="1">
    <source>
        <dbReference type="EMBL" id="CAK6975071.1"/>
    </source>
</evidence>